<proteinExistence type="inferred from homology"/>
<feature type="transmembrane region" description="Helical" evidence="7">
    <location>
        <begin position="418"/>
        <end position="438"/>
    </location>
</feature>
<name>A0A7S4B777_CHRCT</name>
<comment type="similarity">
    <text evidence="2">Belongs to the multi antimicrobial extrusion (MATE) (TC 2.A.66.1) family.</text>
</comment>
<evidence type="ECO:0000256" key="5">
    <source>
        <dbReference type="ARBA" id="ARBA00023136"/>
    </source>
</evidence>
<feature type="transmembrane region" description="Helical" evidence="7">
    <location>
        <begin position="306"/>
        <end position="325"/>
    </location>
</feature>
<keyword evidence="4 7" id="KW-1133">Transmembrane helix</keyword>
<feature type="transmembrane region" description="Helical" evidence="7">
    <location>
        <begin position="513"/>
        <end position="537"/>
    </location>
</feature>
<keyword evidence="5 7" id="KW-0472">Membrane</keyword>
<feature type="compositionally biased region" description="Basic and acidic residues" evidence="6">
    <location>
        <begin position="615"/>
        <end position="625"/>
    </location>
</feature>
<evidence type="ECO:0000256" key="4">
    <source>
        <dbReference type="ARBA" id="ARBA00022989"/>
    </source>
</evidence>
<sequence length="632" mass="65243">MSALTITAAYGLTWAPVLRPAIQRTHSPKMSFNNDPHLELSSSFAFVPTDLHNPASSNVPLQFPPLEAPSTSSGYPDSVQYPIEAALSSLPTSVDIPIAPAPPFILPPLPSEDSPDATEAYVDPLKGLEQDAEVVQYADEGDGAVRMPRLQQLAVFAIPTLAIWLSSPLLSVIDTAVVGKVCSTAQLAALGPSTKMCDNIAYFASAIGAATTNLAADAFASGHPNKAHRIVGGSLTIALGLGFAIAVGLRMAATPLMTTMVGASSAAAIAPAAQYTAIRALGYPAALTTMVLQAAFLASKDATSPLIALPLVAGANLLGDLILVGPMKMGAAGAAFATIAAQFVNAAVLLVLWKRKVVKGRITAAAVSAAYDPAADPDTVTDKVDRRVRVMTVPSPQEAVTLAAFIAPMMLAIGARSYMGIAMAAAVASLGTVSLAAHQVVECLYWLFSPFGDAVSLSVQAFLPTLLKRSAVVSKRLQGLALRGAAALSVFAGASGAALLVGAPGLFTTSATVSAVLGQVAPLLGVSLVGYVITGALEGALLARRQLRLLAASHVFNTAVLAFGVRRVLAGGGGLRQLWSAMAMLNFARIAEFAWALRRAERQSDEAAAAEAEAIEAKRRTDEQQQHLVFAP</sequence>
<evidence type="ECO:0000256" key="3">
    <source>
        <dbReference type="ARBA" id="ARBA00022692"/>
    </source>
</evidence>
<dbReference type="GO" id="GO:0042910">
    <property type="term" value="F:xenobiotic transmembrane transporter activity"/>
    <property type="evidence" value="ECO:0007669"/>
    <property type="project" value="InterPro"/>
</dbReference>
<evidence type="ECO:0000256" key="7">
    <source>
        <dbReference type="SAM" id="Phobius"/>
    </source>
</evidence>
<feature type="transmembrane region" description="Helical" evidence="7">
    <location>
        <begin position="230"/>
        <end position="249"/>
    </location>
</feature>
<dbReference type="EMBL" id="HBIZ01014750">
    <property type="protein sequence ID" value="CAE0756457.1"/>
    <property type="molecule type" value="Transcribed_RNA"/>
</dbReference>
<evidence type="ECO:0000256" key="6">
    <source>
        <dbReference type="SAM" id="MobiDB-lite"/>
    </source>
</evidence>
<accession>A0A7S4B777</accession>
<feature type="transmembrane region" description="Helical" evidence="7">
    <location>
        <begin position="281"/>
        <end position="299"/>
    </location>
</feature>
<protein>
    <recommendedName>
        <fullName evidence="9">Polysaccharide biosynthesis protein C-terminal domain-containing protein</fullName>
    </recommendedName>
</protein>
<dbReference type="PANTHER" id="PTHR42893">
    <property type="entry name" value="PROTEIN DETOXIFICATION 44, CHLOROPLASTIC-RELATED"/>
    <property type="match status" value="1"/>
</dbReference>
<comment type="subcellular location">
    <subcellularLocation>
        <location evidence="1">Membrane</location>
        <topology evidence="1">Multi-pass membrane protein</topology>
    </subcellularLocation>
</comment>
<gene>
    <name evidence="8" type="ORF">PCAR00345_LOCUS9051</name>
</gene>
<evidence type="ECO:0000256" key="1">
    <source>
        <dbReference type="ARBA" id="ARBA00004141"/>
    </source>
</evidence>
<feature type="transmembrane region" description="Helical" evidence="7">
    <location>
        <begin position="331"/>
        <end position="353"/>
    </location>
</feature>
<evidence type="ECO:0000313" key="8">
    <source>
        <dbReference type="EMBL" id="CAE0756457.1"/>
    </source>
</evidence>
<organism evidence="8">
    <name type="scientific">Chrysotila carterae</name>
    <name type="common">Marine alga</name>
    <name type="synonym">Syracosphaera carterae</name>
    <dbReference type="NCBI Taxonomy" id="13221"/>
    <lineage>
        <taxon>Eukaryota</taxon>
        <taxon>Haptista</taxon>
        <taxon>Haptophyta</taxon>
        <taxon>Prymnesiophyceae</taxon>
        <taxon>Isochrysidales</taxon>
        <taxon>Isochrysidaceae</taxon>
        <taxon>Chrysotila</taxon>
    </lineage>
</organism>
<dbReference type="Pfam" id="PF01554">
    <property type="entry name" value="MatE"/>
    <property type="match status" value="1"/>
</dbReference>
<reference evidence="8" key="1">
    <citation type="submission" date="2021-01" db="EMBL/GenBank/DDBJ databases">
        <authorList>
            <person name="Corre E."/>
            <person name="Pelletier E."/>
            <person name="Niang G."/>
            <person name="Scheremetjew M."/>
            <person name="Finn R."/>
            <person name="Kale V."/>
            <person name="Holt S."/>
            <person name="Cochrane G."/>
            <person name="Meng A."/>
            <person name="Brown T."/>
            <person name="Cohen L."/>
        </authorList>
    </citation>
    <scope>NUCLEOTIDE SEQUENCE</scope>
    <source>
        <strain evidence="8">CCMP645</strain>
    </source>
</reference>
<dbReference type="AlphaFoldDB" id="A0A7S4B777"/>
<feature type="region of interest" description="Disordered" evidence="6">
    <location>
        <begin position="611"/>
        <end position="632"/>
    </location>
</feature>
<feature type="transmembrane region" description="Helical" evidence="7">
    <location>
        <begin position="484"/>
        <end position="507"/>
    </location>
</feature>
<dbReference type="GO" id="GO:0016020">
    <property type="term" value="C:membrane"/>
    <property type="evidence" value="ECO:0007669"/>
    <property type="project" value="UniProtKB-SubCell"/>
</dbReference>
<dbReference type="InterPro" id="IPR002528">
    <property type="entry name" value="MATE_fam"/>
</dbReference>
<dbReference type="GO" id="GO:0015297">
    <property type="term" value="F:antiporter activity"/>
    <property type="evidence" value="ECO:0007669"/>
    <property type="project" value="InterPro"/>
</dbReference>
<keyword evidence="3 7" id="KW-0812">Transmembrane</keyword>
<evidence type="ECO:0000256" key="2">
    <source>
        <dbReference type="ARBA" id="ARBA00010199"/>
    </source>
</evidence>
<feature type="transmembrane region" description="Helical" evidence="7">
    <location>
        <begin position="444"/>
        <end position="463"/>
    </location>
</feature>
<dbReference type="PANTHER" id="PTHR42893:SF9">
    <property type="entry name" value="PROTEIN DETOXIFICATION 46, CHLOROPLASTIC"/>
    <property type="match status" value="1"/>
</dbReference>
<dbReference type="InterPro" id="IPR044644">
    <property type="entry name" value="DinF-like"/>
</dbReference>
<evidence type="ECO:0008006" key="9">
    <source>
        <dbReference type="Google" id="ProtNLM"/>
    </source>
</evidence>